<dbReference type="EC" id="2.3.2.27" evidence="3"/>
<evidence type="ECO:0000313" key="7">
    <source>
        <dbReference type="Proteomes" id="UP001497512"/>
    </source>
</evidence>
<evidence type="ECO:0000256" key="1">
    <source>
        <dbReference type="ARBA" id="ARBA00000900"/>
    </source>
</evidence>
<feature type="domain" description="U-box" evidence="5">
    <location>
        <begin position="4"/>
        <end position="78"/>
    </location>
</feature>
<dbReference type="InterPro" id="IPR000225">
    <property type="entry name" value="Armadillo"/>
</dbReference>
<dbReference type="InterPro" id="IPR058678">
    <property type="entry name" value="ARM_PUB"/>
</dbReference>
<name>A0ABP0TZW0_9BRYO</name>
<evidence type="ECO:0000256" key="3">
    <source>
        <dbReference type="ARBA" id="ARBA00012483"/>
    </source>
</evidence>
<dbReference type="Proteomes" id="UP001497512">
    <property type="component" value="Chromosome 17"/>
</dbReference>
<comment type="catalytic activity">
    <reaction evidence="1">
        <text>S-ubiquitinyl-[E2 ubiquitin-conjugating enzyme]-L-cysteine + [acceptor protein]-L-lysine = [E2 ubiquitin-conjugating enzyme]-L-cysteine + N(6)-ubiquitinyl-[acceptor protein]-L-lysine.</text>
        <dbReference type="EC" id="2.3.2.27"/>
    </reaction>
</comment>
<evidence type="ECO:0000256" key="2">
    <source>
        <dbReference type="ARBA" id="ARBA00004906"/>
    </source>
</evidence>
<proteinExistence type="predicted"/>
<keyword evidence="7" id="KW-1185">Reference proteome</keyword>
<dbReference type="Gene3D" id="1.25.10.10">
    <property type="entry name" value="Leucine-rich Repeat Variant"/>
    <property type="match status" value="1"/>
</dbReference>
<organism evidence="6 7">
    <name type="scientific">Sphagnum troendelagicum</name>
    <dbReference type="NCBI Taxonomy" id="128251"/>
    <lineage>
        <taxon>Eukaryota</taxon>
        <taxon>Viridiplantae</taxon>
        <taxon>Streptophyta</taxon>
        <taxon>Embryophyta</taxon>
        <taxon>Bryophyta</taxon>
        <taxon>Sphagnophytina</taxon>
        <taxon>Sphagnopsida</taxon>
        <taxon>Sphagnales</taxon>
        <taxon>Sphagnaceae</taxon>
        <taxon>Sphagnum</taxon>
    </lineage>
</organism>
<dbReference type="Pfam" id="PF04564">
    <property type="entry name" value="U-box"/>
    <property type="match status" value="1"/>
</dbReference>
<evidence type="ECO:0000256" key="4">
    <source>
        <dbReference type="ARBA" id="ARBA00022786"/>
    </source>
</evidence>
<keyword evidence="4" id="KW-0833">Ubl conjugation pathway</keyword>
<dbReference type="PANTHER" id="PTHR23315">
    <property type="entry name" value="U BOX DOMAIN-CONTAINING"/>
    <property type="match status" value="1"/>
</dbReference>
<protein>
    <recommendedName>
        <fullName evidence="3">RING-type E3 ubiquitin transferase</fullName>
        <ecNumber evidence="3">2.3.2.27</ecNumber>
    </recommendedName>
</protein>
<evidence type="ECO:0000259" key="5">
    <source>
        <dbReference type="PROSITE" id="PS51698"/>
    </source>
</evidence>
<dbReference type="InterPro" id="IPR045210">
    <property type="entry name" value="RING-Ubox_PUB"/>
</dbReference>
<sequence length="390" mass="42128">MAAVPPDDFRCPISLELMTDPVILATGQTFDRVSIQRWLDSGEVHCPMTKQMLYDTKLIPNYALRSLINQWAETNGVVLKKPEELTRSRPPKVTSKNLQLPLRDEIQTSVVEALVKQISQGGMMQRREAVRQIRGLTNEGQEAKLCIAEAAAIPLVVKCLTCGDPQTEEHAFRVLLNLSVDDDWKVGLIAEGALEKIVQALEEGSMETRVHAAVLLTSLAIVDVNKATIGSSPDAIPALVKLLVYGNLRGKKDATTALDNLCRYPANKARAVAAGIVPALLALLKEGRSDTAERALVVLDLLSTCAEGRAAIGQETAMASLVGQLRTGTNQSKENAAAVLAIICQNSPQATRLVSRAGALEHTKPLLLHGTPRAKRKASALIKCLKDYSP</sequence>
<dbReference type="SMART" id="SM00185">
    <property type="entry name" value="ARM"/>
    <property type="match status" value="5"/>
</dbReference>
<dbReference type="SMART" id="SM00504">
    <property type="entry name" value="Ubox"/>
    <property type="match status" value="1"/>
</dbReference>
<comment type="pathway">
    <text evidence="2">Protein modification; protein ubiquitination.</text>
</comment>
<dbReference type="InterPro" id="IPR011989">
    <property type="entry name" value="ARM-like"/>
</dbReference>
<dbReference type="Gene3D" id="3.30.40.10">
    <property type="entry name" value="Zinc/RING finger domain, C3HC4 (zinc finger)"/>
    <property type="match status" value="1"/>
</dbReference>
<dbReference type="InterPro" id="IPR013083">
    <property type="entry name" value="Znf_RING/FYVE/PHD"/>
</dbReference>
<accession>A0ABP0TZW0</accession>
<dbReference type="SUPFAM" id="SSF48371">
    <property type="entry name" value="ARM repeat"/>
    <property type="match status" value="1"/>
</dbReference>
<dbReference type="PANTHER" id="PTHR23315:SF112">
    <property type="entry name" value="U-BOX DOMAIN-CONTAINING PROTEIN 8"/>
    <property type="match status" value="1"/>
</dbReference>
<dbReference type="PROSITE" id="PS51698">
    <property type="entry name" value="U_BOX"/>
    <property type="match status" value="1"/>
</dbReference>
<dbReference type="CDD" id="cd16664">
    <property type="entry name" value="RING-Ubox_PUB"/>
    <property type="match status" value="1"/>
</dbReference>
<reference evidence="6" key="1">
    <citation type="submission" date="2024-02" db="EMBL/GenBank/DDBJ databases">
        <authorList>
            <consortium name="ELIXIR-Norway"/>
            <consortium name="Elixir Norway"/>
        </authorList>
    </citation>
    <scope>NUCLEOTIDE SEQUENCE</scope>
</reference>
<evidence type="ECO:0000313" key="6">
    <source>
        <dbReference type="EMBL" id="CAK9209456.1"/>
    </source>
</evidence>
<gene>
    <name evidence="6" type="ORF">CSSPTR1EN2_LOCUS9745</name>
</gene>
<dbReference type="InterPro" id="IPR016024">
    <property type="entry name" value="ARM-type_fold"/>
</dbReference>
<dbReference type="SUPFAM" id="SSF57850">
    <property type="entry name" value="RING/U-box"/>
    <property type="match status" value="1"/>
</dbReference>
<dbReference type="Pfam" id="PF25598">
    <property type="entry name" value="ARM_PUB"/>
    <property type="match status" value="1"/>
</dbReference>
<dbReference type="InterPro" id="IPR003613">
    <property type="entry name" value="Ubox_domain"/>
</dbReference>
<dbReference type="EMBL" id="OZ019909">
    <property type="protein sequence ID" value="CAK9209456.1"/>
    <property type="molecule type" value="Genomic_DNA"/>
</dbReference>